<dbReference type="AlphaFoldDB" id="A0AAP5H8J2"/>
<evidence type="ECO:0000313" key="2">
    <source>
        <dbReference type="Proteomes" id="UP001254832"/>
    </source>
</evidence>
<gene>
    <name evidence="1" type="ORF">J2W91_005270</name>
</gene>
<dbReference type="EMBL" id="JAVDTR010000019">
    <property type="protein sequence ID" value="MDR6726748.1"/>
    <property type="molecule type" value="Genomic_DNA"/>
</dbReference>
<accession>A0AAP5H8J2</accession>
<comment type="caution">
    <text evidence="1">The sequence shown here is derived from an EMBL/GenBank/DDBJ whole genome shotgun (WGS) entry which is preliminary data.</text>
</comment>
<name>A0AAP5H8J2_PAEAM</name>
<dbReference type="Proteomes" id="UP001254832">
    <property type="component" value="Unassembled WGS sequence"/>
</dbReference>
<dbReference type="RefSeq" id="WP_310145260.1">
    <property type="nucleotide sequence ID" value="NZ_JAVDTR010000019.1"/>
</dbReference>
<organism evidence="1 2">
    <name type="scientific">Paenibacillus amylolyticus</name>
    <dbReference type="NCBI Taxonomy" id="1451"/>
    <lineage>
        <taxon>Bacteria</taxon>
        <taxon>Bacillati</taxon>
        <taxon>Bacillota</taxon>
        <taxon>Bacilli</taxon>
        <taxon>Bacillales</taxon>
        <taxon>Paenibacillaceae</taxon>
        <taxon>Paenibacillus</taxon>
    </lineage>
</organism>
<reference evidence="1" key="1">
    <citation type="submission" date="2023-07" db="EMBL/GenBank/DDBJ databases">
        <title>Sorghum-associated microbial communities from plants grown in Nebraska, USA.</title>
        <authorList>
            <person name="Schachtman D."/>
        </authorList>
    </citation>
    <scope>NUCLEOTIDE SEQUENCE</scope>
    <source>
        <strain evidence="1">BE80</strain>
    </source>
</reference>
<protein>
    <submittedName>
        <fullName evidence="1">Uncharacterized protein</fullName>
    </submittedName>
</protein>
<evidence type="ECO:0000313" key="1">
    <source>
        <dbReference type="EMBL" id="MDR6726748.1"/>
    </source>
</evidence>
<sequence>MYAVIANVIIDNQLRTGAKVFILYCHGMAESPKVYGMAKGGKCIEKYISYKKLKKFRSQWIPEHIRPRVHWSYEDRASADRSAKALELMWTNVRVYDTSGKLVKDGVSSSKVDEIAKSMNFMDRRYVFDENEN</sequence>
<proteinExistence type="predicted"/>